<dbReference type="EMBL" id="CAJNOE010000266">
    <property type="protein sequence ID" value="CAF1104187.1"/>
    <property type="molecule type" value="Genomic_DNA"/>
</dbReference>
<protein>
    <submittedName>
        <fullName evidence="2">Uncharacterized protein</fullName>
    </submittedName>
</protein>
<accession>A0A814PFM8</accession>
<dbReference type="Proteomes" id="UP000663868">
    <property type="component" value="Unassembled WGS sequence"/>
</dbReference>
<gene>
    <name evidence="2" type="ORF">IZO911_LOCUS23215</name>
    <name evidence="3" type="ORF">KXQ929_LOCUS20913</name>
</gene>
<dbReference type="EMBL" id="CAJOBB010001497">
    <property type="protein sequence ID" value="CAF3865721.1"/>
    <property type="molecule type" value="Genomic_DNA"/>
</dbReference>
<organism evidence="2 4">
    <name type="scientific">Adineta steineri</name>
    <dbReference type="NCBI Taxonomy" id="433720"/>
    <lineage>
        <taxon>Eukaryota</taxon>
        <taxon>Metazoa</taxon>
        <taxon>Spiralia</taxon>
        <taxon>Gnathifera</taxon>
        <taxon>Rotifera</taxon>
        <taxon>Eurotatoria</taxon>
        <taxon>Bdelloidea</taxon>
        <taxon>Adinetida</taxon>
        <taxon>Adinetidae</taxon>
        <taxon>Adineta</taxon>
    </lineage>
</organism>
<sequence length="861" mass="100203">MSKSLPTNILNYCEDDFYELVKHRCGTDVVEFFKILNISSVQSLLGVDNLFEWLKFNSEKLQIIKNKLAFQHDDGYIEVKWSVRNSVECFIRDLRAASDADHNLTERVISQTDHMTLSPEFLRKHPALKSLINLYQIIDDEEHENNSENLSFLTSLLDNISKNLCRSKNAYRYNEYVLRFAVALYVQGGRNAYEFIRLNLPGAVPAISTLQRLAINTELQINEADFRFESLATHMNSVKTNITFASEDCTSVVKKISYDHMTNSFIGFTTPLKNGLPAPLYYQTESFEQLRDWFLNKDCSPMLNIHMIQPIMNKNMSSNPFLLAAYATDSEYKSIDIIRRWIWIFEQAMLKNIRIVGFATDGDPKYLRAMRLATSFFASLSNIKLTNHVDVFRITIPKKWTWYFLEGRQLFLCFQDPTHLCTKLRNRLLSSTANLLIGNRNISLNYLSTLIDEVSKLHHNLVKSDIYPTDRQNFNSCIKICSEDVIKCLMNIPNTEGMILYLRLLRSIIIAYIDKQTSFFDRLYHAWFAVFLCRWWRTWIENMSNKDLIRILNRLSNTVDNEEQKIEKEHFFITNNAYYSIEINSHQLTYLALLVIEKKLPADALNIYLFSSQTCEAMFRSTRSMSGAFSSIVNFSVRDFLIRAQKLSAFQKIKSENEYRMPTEALRFPKHHKHGKIFTQPSSTISASDTLDTEMIEKIVTQAFTDVSQMLSDYQIHEVLDKKNIISMNQLNNSIRNIISKRIIIDDSYNVFDEIDDMYDSENELDSVTDAETASNNEEHFDDEDNTAPDVMSRDISLDVQDSTFSNMRVFNTIRPELHKSYFEVEICGQKKFIHKQTACWLLTENKAALSSDRLSRVRQH</sequence>
<comment type="caution">
    <text evidence="2">The sequence shown here is derived from an EMBL/GenBank/DDBJ whole genome shotgun (WGS) entry which is preliminary data.</text>
</comment>
<dbReference type="AlphaFoldDB" id="A0A814PFM8"/>
<reference evidence="2" key="1">
    <citation type="submission" date="2021-02" db="EMBL/GenBank/DDBJ databases">
        <authorList>
            <person name="Nowell W R."/>
        </authorList>
    </citation>
    <scope>NUCLEOTIDE SEQUENCE</scope>
</reference>
<evidence type="ECO:0000313" key="2">
    <source>
        <dbReference type="EMBL" id="CAF1104187.1"/>
    </source>
</evidence>
<name>A0A814PFM8_9BILA</name>
<proteinExistence type="predicted"/>
<evidence type="ECO:0000313" key="4">
    <source>
        <dbReference type="Proteomes" id="UP000663860"/>
    </source>
</evidence>
<evidence type="ECO:0000256" key="1">
    <source>
        <dbReference type="SAM" id="MobiDB-lite"/>
    </source>
</evidence>
<dbReference type="Proteomes" id="UP000663860">
    <property type="component" value="Unassembled WGS sequence"/>
</dbReference>
<evidence type="ECO:0000313" key="3">
    <source>
        <dbReference type="EMBL" id="CAF3865721.1"/>
    </source>
</evidence>
<feature type="region of interest" description="Disordered" evidence="1">
    <location>
        <begin position="769"/>
        <end position="788"/>
    </location>
</feature>